<keyword evidence="3" id="KW-1185">Reference proteome</keyword>
<feature type="region of interest" description="Disordered" evidence="1">
    <location>
        <begin position="1"/>
        <end position="115"/>
    </location>
</feature>
<dbReference type="PANTHER" id="PTHR34055:SF1">
    <property type="entry name" value="EXPRESSED PROTEIN"/>
    <property type="match status" value="1"/>
</dbReference>
<protein>
    <submittedName>
        <fullName evidence="2">G-type lectin S-receptor-like serine/threonine-protein kinase RLK1-like</fullName>
    </submittedName>
</protein>
<dbReference type="GO" id="GO:0030246">
    <property type="term" value="F:carbohydrate binding"/>
    <property type="evidence" value="ECO:0007669"/>
    <property type="project" value="UniProtKB-KW"/>
</dbReference>
<reference evidence="2" key="1">
    <citation type="submission" date="2019-09" db="EMBL/GenBank/DDBJ databases">
        <title>Draft genome information of white flower Hibiscus syriacus.</title>
        <authorList>
            <person name="Kim Y.-M."/>
        </authorList>
    </citation>
    <scope>NUCLEOTIDE SEQUENCE [LARGE SCALE GENOMIC DNA]</scope>
    <source>
        <strain evidence="2">YM2019G1</strain>
    </source>
</reference>
<evidence type="ECO:0000313" key="3">
    <source>
        <dbReference type="Proteomes" id="UP000436088"/>
    </source>
</evidence>
<feature type="compositionally biased region" description="Basic residues" evidence="1">
    <location>
        <begin position="1"/>
        <end position="10"/>
    </location>
</feature>
<dbReference type="AlphaFoldDB" id="A0A6A2XHH9"/>
<proteinExistence type="predicted"/>
<organism evidence="2 3">
    <name type="scientific">Hibiscus syriacus</name>
    <name type="common">Rose of Sharon</name>
    <dbReference type="NCBI Taxonomy" id="106335"/>
    <lineage>
        <taxon>Eukaryota</taxon>
        <taxon>Viridiplantae</taxon>
        <taxon>Streptophyta</taxon>
        <taxon>Embryophyta</taxon>
        <taxon>Tracheophyta</taxon>
        <taxon>Spermatophyta</taxon>
        <taxon>Magnoliopsida</taxon>
        <taxon>eudicotyledons</taxon>
        <taxon>Gunneridae</taxon>
        <taxon>Pentapetalae</taxon>
        <taxon>rosids</taxon>
        <taxon>malvids</taxon>
        <taxon>Malvales</taxon>
        <taxon>Malvaceae</taxon>
        <taxon>Malvoideae</taxon>
        <taxon>Hibiscus</taxon>
    </lineage>
</organism>
<sequence>MGRGKGKGKKSTVSNHDDAGSGEEEKIPMQKRRGRPQKPLKDELTTKSRKSKEEDGENGKADITTNERKSPPAAEIGKKRKHNPQVKERPIRERREWLRQQTKHDDSSKSNGFRQSGVGVRVSRVELLKQSSRQVRLRLLYRCLSFSLCQTHDE</sequence>
<feature type="compositionally biased region" description="Basic residues" evidence="1">
    <location>
        <begin position="29"/>
        <end position="38"/>
    </location>
</feature>
<dbReference type="GO" id="GO:0016301">
    <property type="term" value="F:kinase activity"/>
    <property type="evidence" value="ECO:0007669"/>
    <property type="project" value="UniProtKB-KW"/>
</dbReference>
<evidence type="ECO:0000313" key="2">
    <source>
        <dbReference type="EMBL" id="KAE8674968.1"/>
    </source>
</evidence>
<dbReference type="OrthoDB" id="693270at2759"/>
<accession>A0A6A2XHH9</accession>
<feature type="compositionally biased region" description="Basic and acidic residues" evidence="1">
    <location>
        <begin position="85"/>
        <end position="108"/>
    </location>
</feature>
<dbReference type="EMBL" id="VEPZ02001408">
    <property type="protein sequence ID" value="KAE8674968.1"/>
    <property type="molecule type" value="Genomic_DNA"/>
</dbReference>
<feature type="compositionally biased region" description="Basic and acidic residues" evidence="1">
    <location>
        <begin position="39"/>
        <end position="70"/>
    </location>
</feature>
<comment type="caution">
    <text evidence="2">The sequence shown here is derived from an EMBL/GenBank/DDBJ whole genome shotgun (WGS) entry which is preliminary data.</text>
</comment>
<name>A0A6A2XHH9_HIBSY</name>
<gene>
    <name evidence="2" type="ORF">F3Y22_tig00111708pilonHSYRG00388</name>
</gene>
<dbReference type="Proteomes" id="UP000436088">
    <property type="component" value="Unassembled WGS sequence"/>
</dbReference>
<feature type="compositionally biased region" description="Basic and acidic residues" evidence="1">
    <location>
        <begin position="15"/>
        <end position="28"/>
    </location>
</feature>
<dbReference type="PANTHER" id="PTHR34055">
    <property type="entry name" value="OS09G0491596 PROTEIN"/>
    <property type="match status" value="1"/>
</dbReference>
<evidence type="ECO:0000256" key="1">
    <source>
        <dbReference type="SAM" id="MobiDB-lite"/>
    </source>
</evidence>